<dbReference type="GO" id="GO:0006096">
    <property type="term" value="P:glycolytic process"/>
    <property type="evidence" value="ECO:0007669"/>
    <property type="project" value="UniProtKB-UniPathway"/>
</dbReference>
<dbReference type="Pfam" id="PF00342">
    <property type="entry name" value="PGI"/>
    <property type="match status" value="1"/>
</dbReference>
<comment type="similarity">
    <text evidence="4">Belongs to the GPI family.</text>
</comment>
<dbReference type="PROSITE" id="PS51463">
    <property type="entry name" value="P_GLUCOSE_ISOMERASE_3"/>
    <property type="match status" value="1"/>
</dbReference>
<evidence type="ECO:0000313" key="7">
    <source>
        <dbReference type="Proteomes" id="UP000325286"/>
    </source>
</evidence>
<evidence type="ECO:0000313" key="6">
    <source>
        <dbReference type="EMBL" id="QEG42215.1"/>
    </source>
</evidence>
<feature type="region of interest" description="Disordered" evidence="5">
    <location>
        <begin position="347"/>
        <end position="366"/>
    </location>
</feature>
<dbReference type="AlphaFoldDB" id="A0A5B9QXU8"/>
<keyword evidence="3 4" id="KW-0413">Isomerase</keyword>
<dbReference type="InterPro" id="IPR046348">
    <property type="entry name" value="SIS_dom_sf"/>
</dbReference>
<keyword evidence="7" id="KW-1185">Reference proteome</keyword>
<comment type="catalytic activity">
    <reaction evidence="4">
        <text>alpha-D-glucose 6-phosphate = beta-D-fructose 6-phosphate</text>
        <dbReference type="Rhea" id="RHEA:11816"/>
        <dbReference type="ChEBI" id="CHEBI:57634"/>
        <dbReference type="ChEBI" id="CHEBI:58225"/>
        <dbReference type="EC" id="5.3.1.9"/>
    </reaction>
</comment>
<dbReference type="GO" id="GO:0004347">
    <property type="term" value="F:glucose-6-phosphate isomerase activity"/>
    <property type="evidence" value="ECO:0007669"/>
    <property type="project" value="UniProtKB-EC"/>
</dbReference>
<dbReference type="PANTHER" id="PTHR11469">
    <property type="entry name" value="GLUCOSE-6-PHOSPHATE ISOMERASE"/>
    <property type="match status" value="1"/>
</dbReference>
<evidence type="ECO:0000256" key="4">
    <source>
        <dbReference type="RuleBase" id="RU000612"/>
    </source>
</evidence>
<dbReference type="UniPathway" id="UPA00109">
    <property type="reaction ID" value="UER00181"/>
</dbReference>
<dbReference type="EMBL" id="CP042914">
    <property type="protein sequence ID" value="QEG42215.1"/>
    <property type="molecule type" value="Genomic_DNA"/>
</dbReference>
<protein>
    <recommendedName>
        <fullName evidence="4">Glucose-6-phosphate isomerase</fullName>
        <ecNumber evidence="4">5.3.1.9</ecNumber>
    </recommendedName>
</protein>
<dbReference type="GO" id="GO:0005829">
    <property type="term" value="C:cytosol"/>
    <property type="evidence" value="ECO:0007669"/>
    <property type="project" value="TreeGrafter"/>
</dbReference>
<accession>A0A5B9QXU8</accession>
<reference evidence="6 7" key="1">
    <citation type="submission" date="2019-08" db="EMBL/GenBank/DDBJ databases">
        <title>Deep-cultivation of Planctomycetes and their phenomic and genomic characterization uncovers novel biology.</title>
        <authorList>
            <person name="Wiegand S."/>
            <person name="Jogler M."/>
            <person name="Boedeker C."/>
            <person name="Pinto D."/>
            <person name="Vollmers J."/>
            <person name="Rivas-Marin E."/>
            <person name="Kohn T."/>
            <person name="Peeters S.H."/>
            <person name="Heuer A."/>
            <person name="Rast P."/>
            <person name="Oberbeckmann S."/>
            <person name="Bunk B."/>
            <person name="Jeske O."/>
            <person name="Meyerdierks A."/>
            <person name="Storesund J.E."/>
            <person name="Kallscheuer N."/>
            <person name="Luecker S."/>
            <person name="Lage O.M."/>
            <person name="Pohl T."/>
            <person name="Merkel B.J."/>
            <person name="Hornburger P."/>
            <person name="Mueller R.-W."/>
            <person name="Bruemmer F."/>
            <person name="Labrenz M."/>
            <person name="Spormann A.M."/>
            <person name="Op den Camp H."/>
            <person name="Overmann J."/>
            <person name="Amann R."/>
            <person name="Jetten M.S.M."/>
            <person name="Mascher T."/>
            <person name="Medema M.H."/>
            <person name="Devos D.P."/>
            <person name="Kaster A.-K."/>
            <person name="Ovreas L."/>
            <person name="Rohde M."/>
            <person name="Galperin M.Y."/>
            <person name="Jogler C."/>
        </authorList>
    </citation>
    <scope>NUCLEOTIDE SEQUENCE [LARGE SCALE GENOMIC DNA]</scope>
    <source>
        <strain evidence="6 7">UC8</strain>
    </source>
</reference>
<dbReference type="PANTHER" id="PTHR11469:SF1">
    <property type="entry name" value="GLUCOSE-6-PHOSPHATE ISOMERASE"/>
    <property type="match status" value="1"/>
</dbReference>
<dbReference type="SUPFAM" id="SSF53697">
    <property type="entry name" value="SIS domain"/>
    <property type="match status" value="1"/>
</dbReference>
<evidence type="ECO:0000256" key="3">
    <source>
        <dbReference type="ARBA" id="ARBA00023235"/>
    </source>
</evidence>
<dbReference type="GO" id="GO:0051156">
    <property type="term" value="P:glucose 6-phosphate metabolic process"/>
    <property type="evidence" value="ECO:0007669"/>
    <property type="project" value="TreeGrafter"/>
</dbReference>
<dbReference type="Proteomes" id="UP000325286">
    <property type="component" value="Chromosome"/>
</dbReference>
<evidence type="ECO:0000256" key="2">
    <source>
        <dbReference type="ARBA" id="ARBA00023152"/>
    </source>
</evidence>
<dbReference type="EC" id="5.3.1.9" evidence="4"/>
<evidence type="ECO:0000256" key="1">
    <source>
        <dbReference type="ARBA" id="ARBA00022432"/>
    </source>
</evidence>
<dbReference type="KEGG" id="rul:UC8_42490"/>
<name>A0A5B9QXU8_9BACT</name>
<sequence>MYDTASLDPRFPLKKIALSLLQFDPSGALDPDFGLTASQWNEGLETLQSLRHDLLAAGGLLAESGFYGLPIEQLEAYESQREQSELGRVFALANGMHDRLDAVVVLGVGGSSLGGRAMMEACCHPYHNELSRGARGSKPRMYFAGDHLDNDVSSALLHRLALGSCEYNQVASRWGLCVVSKSGERLETAVAVRQFLAALEQTMPGRPGDSLAEFVFPVTGPSGKLYDLVQQLGCQPILAVPPRVESRFSVLSPVGLLPAAFLGLDCMQLLVGAMAMNKHFETAAVEDNVVLQFVAANHLLARHRRGDVRVMSVWSHALTSIGQWYEQLLSESAAGCSAGVLPLTMTNPRDLHSRRPNRPGGGPNPVFNNLIVDRFRTDPLAVGSHGGNQNQDGLDDLADKSIPQLGAAAIRGANDAWHAAGHPTTDLILPTIDTHVLGQLFQLLMIATVVEMHWQGQNPFGPSGSAPYITNTHKHLGRT</sequence>
<dbReference type="GO" id="GO:0006094">
    <property type="term" value="P:gluconeogenesis"/>
    <property type="evidence" value="ECO:0007669"/>
    <property type="project" value="UniProtKB-KW"/>
</dbReference>
<comment type="pathway">
    <text evidence="4">Carbohydrate degradation; glycolysis; D-glyceraldehyde 3-phosphate and glycerone phosphate from D-glucose: step 2/4.</text>
</comment>
<keyword evidence="1 4" id="KW-0312">Gluconeogenesis</keyword>
<keyword evidence="2 4" id="KW-0324">Glycolysis</keyword>
<dbReference type="Gene3D" id="3.40.50.10490">
    <property type="entry name" value="Glucose-6-phosphate isomerase like protein, domain 1"/>
    <property type="match status" value="2"/>
</dbReference>
<organism evidence="6 7">
    <name type="scientific">Roseimaritima ulvae</name>
    <dbReference type="NCBI Taxonomy" id="980254"/>
    <lineage>
        <taxon>Bacteria</taxon>
        <taxon>Pseudomonadati</taxon>
        <taxon>Planctomycetota</taxon>
        <taxon>Planctomycetia</taxon>
        <taxon>Pirellulales</taxon>
        <taxon>Pirellulaceae</taxon>
        <taxon>Roseimaritima</taxon>
    </lineage>
</organism>
<proteinExistence type="inferred from homology"/>
<dbReference type="GO" id="GO:0097367">
    <property type="term" value="F:carbohydrate derivative binding"/>
    <property type="evidence" value="ECO:0007669"/>
    <property type="project" value="InterPro"/>
</dbReference>
<dbReference type="InterPro" id="IPR001672">
    <property type="entry name" value="G6P_Isomerase"/>
</dbReference>
<dbReference type="GO" id="GO:0048029">
    <property type="term" value="F:monosaccharide binding"/>
    <property type="evidence" value="ECO:0007669"/>
    <property type="project" value="TreeGrafter"/>
</dbReference>
<evidence type="ECO:0000256" key="5">
    <source>
        <dbReference type="SAM" id="MobiDB-lite"/>
    </source>
</evidence>
<gene>
    <name evidence="6" type="primary">pgiB</name>
    <name evidence="6" type="ORF">UC8_42490</name>
</gene>
<dbReference type="PRINTS" id="PR00662">
    <property type="entry name" value="G6PISOMERASE"/>
</dbReference>